<dbReference type="InterPro" id="IPR002657">
    <property type="entry name" value="BilAc:Na_symport/Acr3"/>
</dbReference>
<dbReference type="Pfam" id="PF01758">
    <property type="entry name" value="SBF"/>
    <property type="match status" value="1"/>
</dbReference>
<dbReference type="InterPro" id="IPR004706">
    <property type="entry name" value="Arsenical-R_Acr3"/>
</dbReference>
<accession>A0A1L8D0F7</accession>
<dbReference type="Proteomes" id="UP000187338">
    <property type="component" value="Unassembled WGS sequence"/>
</dbReference>
<evidence type="ECO:0000313" key="10">
    <source>
        <dbReference type="Proteomes" id="UP000187338"/>
    </source>
</evidence>
<dbReference type="AlphaFoldDB" id="A0A1L8D0F7"/>
<evidence type="ECO:0000256" key="3">
    <source>
        <dbReference type="ARBA" id="ARBA00022448"/>
    </source>
</evidence>
<sequence length="328" mass="36188">MFKKIFLFPSQNLVTVIPLVMILGIIVGYFADTSFLKNYILVFTFLMLYPTMIGMKIKEAFDLSHKKVVGFAFLLNFIAIPLIAWGLGTLLLKGEPELFAGLAISSLLPTSGMTISWTMLYKGNVPAAVKNTTLSLIIGSLLAPWYLLLMVGKYVPVDVVATFKLIATVVFIPLILGHFTYQWLLTKYTPEQFNKDIKPFLPAFSTWAMLLIVFTSISMKAKMLVQNPKLLGYGLMILAVFYGINFFLGTIVAKAFLNRADGLALVFSTVLRNLSLSLGIAATAFGPKAAFIVTLAFILQVQGAAWYGKLINKYGVFKDETAIQTAKA</sequence>
<feature type="transmembrane region" description="Helical" evidence="8">
    <location>
        <begin position="69"/>
        <end position="92"/>
    </location>
</feature>
<keyword evidence="3" id="KW-0813">Transport</keyword>
<dbReference type="PANTHER" id="PTHR43057:SF1">
    <property type="entry name" value="ARSENICAL-RESISTANCE PROTEIN 3"/>
    <property type="match status" value="1"/>
</dbReference>
<evidence type="ECO:0000256" key="7">
    <source>
        <dbReference type="ARBA" id="ARBA00023136"/>
    </source>
</evidence>
<keyword evidence="6 8" id="KW-1133">Transmembrane helix</keyword>
<feature type="transmembrane region" description="Helical" evidence="8">
    <location>
        <begin position="161"/>
        <end position="179"/>
    </location>
</feature>
<dbReference type="STRING" id="661089.ciss_05240"/>
<dbReference type="GO" id="GO:0015297">
    <property type="term" value="F:antiporter activity"/>
    <property type="evidence" value="ECO:0007669"/>
    <property type="project" value="InterPro"/>
</dbReference>
<dbReference type="PANTHER" id="PTHR43057">
    <property type="entry name" value="ARSENITE EFFLUX TRANSPORTER"/>
    <property type="match status" value="1"/>
</dbReference>
<dbReference type="GO" id="GO:0005886">
    <property type="term" value="C:plasma membrane"/>
    <property type="evidence" value="ECO:0007669"/>
    <property type="project" value="UniProtKB-SubCell"/>
</dbReference>
<comment type="caution">
    <text evidence="9">The sequence shown here is derived from an EMBL/GenBank/DDBJ whole genome shotgun (WGS) entry which is preliminary data.</text>
</comment>
<feature type="transmembrane region" description="Helical" evidence="8">
    <location>
        <begin position="37"/>
        <end position="57"/>
    </location>
</feature>
<feature type="transmembrane region" description="Helical" evidence="8">
    <location>
        <begin position="98"/>
        <end position="121"/>
    </location>
</feature>
<feature type="transmembrane region" description="Helical" evidence="8">
    <location>
        <begin position="200"/>
        <end position="219"/>
    </location>
</feature>
<keyword evidence="5 8" id="KW-0812">Transmembrane</keyword>
<name>A0A1L8D0F7_9THEO</name>
<dbReference type="RefSeq" id="WP_075864788.1">
    <property type="nucleotide sequence ID" value="NZ_BDJL01000010.1"/>
</dbReference>
<keyword evidence="10" id="KW-1185">Reference proteome</keyword>
<evidence type="ECO:0000256" key="6">
    <source>
        <dbReference type="ARBA" id="ARBA00022989"/>
    </source>
</evidence>
<gene>
    <name evidence="9" type="ORF">ciss_05240</name>
</gene>
<evidence type="ECO:0000256" key="4">
    <source>
        <dbReference type="ARBA" id="ARBA00022475"/>
    </source>
</evidence>
<dbReference type="InterPro" id="IPR038770">
    <property type="entry name" value="Na+/solute_symporter_sf"/>
</dbReference>
<organism evidence="9 10">
    <name type="scientific">Carboxydothermus islandicus</name>
    <dbReference type="NCBI Taxonomy" id="661089"/>
    <lineage>
        <taxon>Bacteria</taxon>
        <taxon>Bacillati</taxon>
        <taxon>Bacillota</taxon>
        <taxon>Clostridia</taxon>
        <taxon>Thermoanaerobacterales</taxon>
        <taxon>Thermoanaerobacteraceae</taxon>
        <taxon>Carboxydothermus</taxon>
    </lineage>
</organism>
<feature type="transmembrane region" description="Helical" evidence="8">
    <location>
        <begin position="231"/>
        <end position="251"/>
    </location>
</feature>
<protein>
    <submittedName>
        <fullName evidence="9">Sodium:proton symporter</fullName>
    </submittedName>
</protein>
<dbReference type="GO" id="GO:0015104">
    <property type="term" value="F:antimonite transmembrane transporter activity"/>
    <property type="evidence" value="ECO:0007669"/>
    <property type="project" value="TreeGrafter"/>
</dbReference>
<evidence type="ECO:0000313" key="9">
    <source>
        <dbReference type="EMBL" id="GAV24591.1"/>
    </source>
</evidence>
<dbReference type="Gene3D" id="1.20.1530.20">
    <property type="match status" value="1"/>
</dbReference>
<dbReference type="EMBL" id="BDJL01000010">
    <property type="protein sequence ID" value="GAV24591.1"/>
    <property type="molecule type" value="Genomic_DNA"/>
</dbReference>
<feature type="transmembrane region" description="Helical" evidence="8">
    <location>
        <begin position="133"/>
        <end position="155"/>
    </location>
</feature>
<reference evidence="10" key="1">
    <citation type="submission" date="2016-12" db="EMBL/GenBank/DDBJ databases">
        <title>Draft Genome Sequences od Carboxydothermus pertinax and islandicus, Hydrogenogenic Carboxydotrophic Bacteria.</title>
        <authorList>
            <person name="Fukuyama Y."/>
            <person name="Ohmae K."/>
            <person name="Yoneda Y."/>
            <person name="Yoshida T."/>
            <person name="Sako Y."/>
        </authorList>
    </citation>
    <scope>NUCLEOTIDE SEQUENCE [LARGE SCALE GENOMIC DNA]</scope>
    <source>
        <strain evidence="10">SET</strain>
    </source>
</reference>
<dbReference type="OrthoDB" id="1551454at2"/>
<evidence type="ECO:0000256" key="2">
    <source>
        <dbReference type="ARBA" id="ARBA00010110"/>
    </source>
</evidence>
<comment type="subcellular location">
    <subcellularLocation>
        <location evidence="1">Cell membrane</location>
        <topology evidence="1">Multi-pass membrane protein</topology>
    </subcellularLocation>
</comment>
<dbReference type="GO" id="GO:0015105">
    <property type="term" value="F:arsenite transmembrane transporter activity"/>
    <property type="evidence" value="ECO:0007669"/>
    <property type="project" value="TreeGrafter"/>
</dbReference>
<comment type="similarity">
    <text evidence="2">Belongs to the arsenical resistance-3 (ACR3) (TC 2.A.59) family.</text>
</comment>
<proteinExistence type="inferred from homology"/>
<keyword evidence="7 8" id="KW-0472">Membrane</keyword>
<evidence type="ECO:0000256" key="5">
    <source>
        <dbReference type="ARBA" id="ARBA00022692"/>
    </source>
</evidence>
<evidence type="ECO:0000256" key="1">
    <source>
        <dbReference type="ARBA" id="ARBA00004651"/>
    </source>
</evidence>
<feature type="transmembrane region" description="Helical" evidence="8">
    <location>
        <begin position="12"/>
        <end position="31"/>
    </location>
</feature>
<keyword evidence="4" id="KW-1003">Cell membrane</keyword>
<evidence type="ECO:0000256" key="8">
    <source>
        <dbReference type="SAM" id="Phobius"/>
    </source>
</evidence>